<name>A0A0B2AJ91_9MICC</name>
<evidence type="ECO:0000259" key="2">
    <source>
        <dbReference type="Pfam" id="PF01757"/>
    </source>
</evidence>
<dbReference type="AlphaFoldDB" id="A0A0B2AJ91"/>
<sequence>MNRTLGEALSGRDNALNFVRLGLASAVIFWHTYPITGATPAWSAAEAGAWAVNGFFAISGFLVSGSRLRLGFWIYMWRRAARILPGFWVVLAVTAFVFAPASTLLTGSSYRLLDGCSYVARNAALWLGQLGIGETLTNVPHANSWNGSLWTLYYEFGAYVAAGILFSLRSVRKHRVLVLSILLVILSAGVGLGIGRDLPRPFDQSVQALRLGSFFVAGMLVHALRDRILLTPVVGATALGLFVLAWALRIEAWAGQLPLTGILLWLGAVIPIRIGSKNDMSYGVYIYAFPVQQLLVLAGVSAVAGAEASAGLALLLTLPLAWASWTWVERPCQTFAKGAFSPRSGRSAMV</sequence>
<feature type="transmembrane region" description="Helical" evidence="1">
    <location>
        <begin position="48"/>
        <end position="68"/>
    </location>
</feature>
<dbReference type="PANTHER" id="PTHR23028">
    <property type="entry name" value="ACETYLTRANSFERASE"/>
    <property type="match status" value="1"/>
</dbReference>
<dbReference type="PANTHER" id="PTHR23028:SF53">
    <property type="entry name" value="ACYL_TRANSF_3 DOMAIN-CONTAINING PROTEIN"/>
    <property type="match status" value="1"/>
</dbReference>
<keyword evidence="1" id="KW-0812">Transmembrane</keyword>
<feature type="transmembrane region" description="Helical" evidence="1">
    <location>
        <begin position="80"/>
        <end position="101"/>
    </location>
</feature>
<evidence type="ECO:0000256" key="1">
    <source>
        <dbReference type="SAM" id="Phobius"/>
    </source>
</evidence>
<feature type="domain" description="Acyltransferase 3" evidence="2">
    <location>
        <begin position="14"/>
        <end position="302"/>
    </location>
</feature>
<feature type="transmembrane region" description="Helical" evidence="1">
    <location>
        <begin position="21"/>
        <end position="42"/>
    </location>
</feature>
<dbReference type="GO" id="GO:0016747">
    <property type="term" value="F:acyltransferase activity, transferring groups other than amino-acyl groups"/>
    <property type="evidence" value="ECO:0007669"/>
    <property type="project" value="InterPro"/>
</dbReference>
<evidence type="ECO:0000313" key="3">
    <source>
        <dbReference type="EMBL" id="KHL01923.1"/>
    </source>
</evidence>
<dbReference type="GO" id="GO:0009103">
    <property type="term" value="P:lipopolysaccharide biosynthetic process"/>
    <property type="evidence" value="ECO:0007669"/>
    <property type="project" value="TreeGrafter"/>
</dbReference>
<organism evidence="3 4">
    <name type="scientific">Sinomonas humi</name>
    <dbReference type="NCBI Taxonomy" id="1338436"/>
    <lineage>
        <taxon>Bacteria</taxon>
        <taxon>Bacillati</taxon>
        <taxon>Actinomycetota</taxon>
        <taxon>Actinomycetes</taxon>
        <taxon>Micrococcales</taxon>
        <taxon>Micrococcaceae</taxon>
        <taxon>Sinomonas</taxon>
    </lineage>
</organism>
<dbReference type="EMBL" id="JTDL01000136">
    <property type="protein sequence ID" value="KHL01923.1"/>
    <property type="molecule type" value="Genomic_DNA"/>
</dbReference>
<feature type="transmembrane region" description="Helical" evidence="1">
    <location>
        <begin position="253"/>
        <end position="272"/>
    </location>
</feature>
<evidence type="ECO:0000313" key="4">
    <source>
        <dbReference type="Proteomes" id="UP000030982"/>
    </source>
</evidence>
<keyword evidence="1" id="KW-0472">Membrane</keyword>
<proteinExistence type="predicted"/>
<dbReference type="GO" id="GO:0016020">
    <property type="term" value="C:membrane"/>
    <property type="evidence" value="ECO:0007669"/>
    <property type="project" value="TreeGrafter"/>
</dbReference>
<keyword evidence="4" id="KW-1185">Reference proteome</keyword>
<gene>
    <name evidence="3" type="ORF">LK10_14280</name>
</gene>
<feature type="transmembrane region" description="Helical" evidence="1">
    <location>
        <begin position="284"/>
        <end position="304"/>
    </location>
</feature>
<protein>
    <recommendedName>
        <fullName evidence="2">Acyltransferase 3 domain-containing protein</fullName>
    </recommendedName>
</protein>
<dbReference type="InterPro" id="IPR050879">
    <property type="entry name" value="Acyltransferase_3"/>
</dbReference>
<feature type="transmembrane region" description="Helical" evidence="1">
    <location>
        <begin position="176"/>
        <end position="195"/>
    </location>
</feature>
<comment type="caution">
    <text evidence="3">The sequence shown here is derived from an EMBL/GenBank/DDBJ whole genome shotgun (WGS) entry which is preliminary data.</text>
</comment>
<keyword evidence="1" id="KW-1133">Transmembrane helix</keyword>
<dbReference type="Pfam" id="PF01757">
    <property type="entry name" value="Acyl_transf_3"/>
    <property type="match status" value="1"/>
</dbReference>
<feature type="transmembrane region" description="Helical" evidence="1">
    <location>
        <begin position="310"/>
        <end position="328"/>
    </location>
</feature>
<feature type="transmembrane region" description="Helical" evidence="1">
    <location>
        <begin position="207"/>
        <end position="224"/>
    </location>
</feature>
<dbReference type="STRING" id="1338436.LK10_14280"/>
<dbReference type="RefSeq" id="WP_043124944.1">
    <property type="nucleotide sequence ID" value="NZ_JTDL01000136.1"/>
</dbReference>
<reference evidence="3 4" key="1">
    <citation type="submission" date="2014-09" db="EMBL/GenBank/DDBJ databases">
        <title>Genome sequence of Sinomonas sp. MUSC 117.</title>
        <authorList>
            <person name="Lee L.-H."/>
        </authorList>
    </citation>
    <scope>NUCLEOTIDE SEQUENCE [LARGE SCALE GENOMIC DNA]</scope>
    <source>
        <strain evidence="3 4">MUSC 117</strain>
    </source>
</reference>
<feature type="transmembrane region" description="Helical" evidence="1">
    <location>
        <begin position="229"/>
        <end position="247"/>
    </location>
</feature>
<accession>A0A0B2AJ91</accession>
<feature type="transmembrane region" description="Helical" evidence="1">
    <location>
        <begin position="150"/>
        <end position="169"/>
    </location>
</feature>
<dbReference type="Proteomes" id="UP000030982">
    <property type="component" value="Unassembled WGS sequence"/>
</dbReference>
<dbReference type="InterPro" id="IPR002656">
    <property type="entry name" value="Acyl_transf_3_dom"/>
</dbReference>